<keyword evidence="3" id="KW-1185">Reference proteome</keyword>
<evidence type="ECO:0000256" key="1">
    <source>
        <dbReference type="SAM" id="MobiDB-lite"/>
    </source>
</evidence>
<name>K8P5I4_9BRAD</name>
<comment type="caution">
    <text evidence="2">The sequence shown here is derived from an EMBL/GenBank/DDBJ whole genome shotgun (WGS) entry which is preliminary data.</text>
</comment>
<reference evidence="2 3" key="1">
    <citation type="submission" date="2012-04" db="EMBL/GenBank/DDBJ databases">
        <title>The Genome Sequence of Afipia clevelandensis ATCC 49720.</title>
        <authorList>
            <consortium name="The Broad Institute Genome Sequencing Platform"/>
            <person name="Earl A."/>
            <person name="Ward D."/>
            <person name="Feldgarden M."/>
            <person name="Gevers D."/>
            <person name="Huys G."/>
            <person name="Walker B."/>
            <person name="Young S.K."/>
            <person name="Zeng Q."/>
            <person name="Gargeya S."/>
            <person name="Fitzgerald M."/>
            <person name="Haas B."/>
            <person name="Abouelleil A."/>
            <person name="Alvarado L."/>
            <person name="Arachchi H.M."/>
            <person name="Berlin A."/>
            <person name="Chapman S.B."/>
            <person name="Goldberg J."/>
            <person name="Griggs A."/>
            <person name="Gujja S."/>
            <person name="Hansen M."/>
            <person name="Howarth C."/>
            <person name="Imamovic A."/>
            <person name="Larimer J."/>
            <person name="McCowen C."/>
            <person name="Montmayeur A."/>
            <person name="Murphy C."/>
            <person name="Neiman D."/>
            <person name="Pearson M."/>
            <person name="Priest M."/>
            <person name="Roberts A."/>
            <person name="Saif S."/>
            <person name="Shea T."/>
            <person name="Sisk P."/>
            <person name="Sykes S."/>
            <person name="Wortman J."/>
            <person name="Nusbaum C."/>
            <person name="Birren B."/>
        </authorList>
    </citation>
    <scope>NUCLEOTIDE SEQUENCE [LARGE SCALE GENOMIC DNA]</scope>
    <source>
        <strain evidence="2 3">ATCC 49720</strain>
    </source>
</reference>
<dbReference type="EMBL" id="AGWY01000012">
    <property type="protein sequence ID" value="EKS33698.1"/>
    <property type="molecule type" value="Genomic_DNA"/>
</dbReference>
<protein>
    <submittedName>
        <fullName evidence="2">Uncharacterized protein</fullName>
    </submittedName>
</protein>
<sequence length="104" mass="10913">MIVSSITSPAGIGQTTRPAADTAPQAEVVIPGRALVPLENPHRATERYSSRPSAPFVAHLIAMAEQAPQTRPLRRETPSVAHDVYGRATAKGAASFGKVVSQSV</sequence>
<gene>
    <name evidence="2" type="ORF">HMPREF9696_02818</name>
</gene>
<organism evidence="2 3">
    <name type="scientific">Afipia clevelandensis ATCC 49720</name>
    <dbReference type="NCBI Taxonomy" id="883079"/>
    <lineage>
        <taxon>Bacteria</taxon>
        <taxon>Pseudomonadati</taxon>
        <taxon>Pseudomonadota</taxon>
        <taxon>Alphaproteobacteria</taxon>
        <taxon>Hyphomicrobiales</taxon>
        <taxon>Nitrobacteraceae</taxon>
        <taxon>Afipia</taxon>
    </lineage>
</organism>
<evidence type="ECO:0000313" key="2">
    <source>
        <dbReference type="EMBL" id="EKS33698.1"/>
    </source>
</evidence>
<feature type="region of interest" description="Disordered" evidence="1">
    <location>
        <begin position="1"/>
        <end position="25"/>
    </location>
</feature>
<dbReference type="PATRIC" id="fig|883079.3.peg.2874"/>
<proteinExistence type="predicted"/>
<dbReference type="RefSeq" id="WP_002713688.1">
    <property type="nucleotide sequence ID" value="NZ_KB375281.1"/>
</dbReference>
<dbReference type="AlphaFoldDB" id="K8P5I4"/>
<feature type="compositionally biased region" description="Polar residues" evidence="1">
    <location>
        <begin position="1"/>
        <end position="17"/>
    </location>
</feature>
<evidence type="ECO:0000313" key="3">
    <source>
        <dbReference type="Proteomes" id="UP000001095"/>
    </source>
</evidence>
<dbReference type="HOGENOM" id="CLU_2244224_0_0_5"/>
<accession>K8P5I4</accession>
<dbReference type="Proteomes" id="UP000001095">
    <property type="component" value="Unassembled WGS sequence"/>
</dbReference>
<dbReference type="OrthoDB" id="8244495at2"/>